<dbReference type="EMBL" id="JBHTAS010000001">
    <property type="protein sequence ID" value="MFC7141485.1"/>
    <property type="molecule type" value="Genomic_DNA"/>
</dbReference>
<feature type="transmembrane region" description="Helical" evidence="2">
    <location>
        <begin position="172"/>
        <end position="195"/>
    </location>
</feature>
<proteinExistence type="predicted"/>
<comment type="caution">
    <text evidence="3">The sequence shown here is derived from an EMBL/GenBank/DDBJ whole genome shotgun (WGS) entry which is preliminary data.</text>
</comment>
<evidence type="ECO:0000313" key="4">
    <source>
        <dbReference type="Proteomes" id="UP001596432"/>
    </source>
</evidence>
<name>A0ABD5Y6S3_9EURY</name>
<gene>
    <name evidence="3" type="ORF">ACFQMA_16800</name>
</gene>
<keyword evidence="4" id="KW-1185">Reference proteome</keyword>
<reference evidence="3 4" key="1">
    <citation type="journal article" date="2019" name="Int. J. Syst. Evol. Microbiol.">
        <title>The Global Catalogue of Microorganisms (GCM) 10K type strain sequencing project: providing services to taxonomists for standard genome sequencing and annotation.</title>
        <authorList>
            <consortium name="The Broad Institute Genomics Platform"/>
            <consortium name="The Broad Institute Genome Sequencing Center for Infectious Disease"/>
            <person name="Wu L."/>
            <person name="Ma J."/>
        </authorList>
    </citation>
    <scope>NUCLEOTIDE SEQUENCE [LARGE SCALE GENOMIC DNA]</scope>
    <source>
        <strain evidence="3 4">XZYJT29</strain>
    </source>
</reference>
<dbReference type="GeneID" id="78821798"/>
<protein>
    <submittedName>
        <fullName evidence="3">Uncharacterized protein</fullName>
    </submittedName>
</protein>
<accession>A0ABD5Y6S3</accession>
<feature type="transmembrane region" description="Helical" evidence="2">
    <location>
        <begin position="32"/>
        <end position="54"/>
    </location>
</feature>
<dbReference type="Proteomes" id="UP001596432">
    <property type="component" value="Unassembled WGS sequence"/>
</dbReference>
<keyword evidence="2" id="KW-0812">Transmembrane</keyword>
<keyword evidence="2" id="KW-0472">Membrane</keyword>
<evidence type="ECO:0000256" key="1">
    <source>
        <dbReference type="SAM" id="MobiDB-lite"/>
    </source>
</evidence>
<dbReference type="AlphaFoldDB" id="A0ABD5Y6S3"/>
<evidence type="ECO:0000313" key="3">
    <source>
        <dbReference type="EMBL" id="MFC7141485.1"/>
    </source>
</evidence>
<keyword evidence="2" id="KW-1133">Transmembrane helix</keyword>
<feature type="compositionally biased region" description="Polar residues" evidence="1">
    <location>
        <begin position="316"/>
        <end position="327"/>
    </location>
</feature>
<sequence>MNWARATALSTGVTLLAVTLWARVRYGPAGGAFLVAGALAALAASLPWTSARLNRRLFRWRRRRQGGRAVVAAPAPAGREATLDRIEARLASVDGLDVSRDSFADGEGLAVGQTGLHGTFVHVADGTVVVGGEDPTVDAVVDALDAVLATEFTARQTNPLRGPIPLRGAPRIALWLCLGCLLTATVVAGTGGAYAPSTYNPAERTVLVSIDLQAALAPDAGRTDARLRKAAVLTEMLAEEAVEIRWLGNDTERIRTQRRQAAQIRRDAARFLALAAEDAPPERVASVRSTLRDAEREVEQAVHESGVAAPRRTDVTRSTGLAASPSTAGERRHAPRRPPAATIP</sequence>
<dbReference type="RefSeq" id="WP_274322565.1">
    <property type="nucleotide sequence ID" value="NZ_CP118158.1"/>
</dbReference>
<evidence type="ECO:0000256" key="2">
    <source>
        <dbReference type="SAM" id="Phobius"/>
    </source>
</evidence>
<feature type="region of interest" description="Disordered" evidence="1">
    <location>
        <begin position="296"/>
        <end position="344"/>
    </location>
</feature>
<organism evidence="3 4">
    <name type="scientific">Halosimplex aquaticum</name>
    <dbReference type="NCBI Taxonomy" id="3026162"/>
    <lineage>
        <taxon>Archaea</taxon>
        <taxon>Methanobacteriati</taxon>
        <taxon>Methanobacteriota</taxon>
        <taxon>Stenosarchaea group</taxon>
        <taxon>Halobacteria</taxon>
        <taxon>Halobacteriales</taxon>
        <taxon>Haloarculaceae</taxon>
        <taxon>Halosimplex</taxon>
    </lineage>
</organism>